<evidence type="ECO:0000313" key="1">
    <source>
        <dbReference type="EMBL" id="WGT47745.1"/>
    </source>
</evidence>
<organism evidence="1 2">
    <name type="scientific">Tessaracoccus lacteus</name>
    <dbReference type="NCBI Taxonomy" id="3041766"/>
    <lineage>
        <taxon>Bacteria</taxon>
        <taxon>Bacillati</taxon>
        <taxon>Actinomycetota</taxon>
        <taxon>Actinomycetes</taxon>
        <taxon>Propionibacteriales</taxon>
        <taxon>Propionibacteriaceae</taxon>
        <taxon>Tessaracoccus</taxon>
    </lineage>
</organism>
<dbReference type="RefSeq" id="WP_281145450.1">
    <property type="nucleotide sequence ID" value="NZ_CP123967.1"/>
</dbReference>
<gene>
    <name evidence="1" type="ORF">QH948_02925</name>
</gene>
<keyword evidence="2" id="KW-1185">Reference proteome</keyword>
<name>A0ABY8PYZ3_9ACTN</name>
<dbReference type="Proteomes" id="UP001244136">
    <property type="component" value="Chromosome"/>
</dbReference>
<reference evidence="1 2" key="1">
    <citation type="journal article" date="2008" name="Int. J. Syst. Evol. Microbiol.">
        <title>Tessaracoccus flavescens sp. nov., isolated from marine sediment.</title>
        <authorList>
            <person name="Lee D.W."/>
            <person name="Lee S.D."/>
        </authorList>
    </citation>
    <scope>NUCLEOTIDE SEQUENCE [LARGE SCALE GENOMIC DNA]</scope>
    <source>
        <strain evidence="1 2">T21</strain>
    </source>
</reference>
<sequence length="211" mass="22597">MTWRRFTGPVALVAVLAVGAVVGFRLLPEAPAQADGYTVEEQRNLGLIDSSGITSGVEQLLDQLAPYTDAENERLPQQIDGAPNGYAQVAVRTDESAVDLYWKGPLPETIDANPGVEVHLHDVPWSLIELASAQDEAWELLNSPGYEDVEVQSLGVERGARAFFVEVGDVSDERAEEVAAAVERLTGVPAHVDVGHYLVPAVGVPDDSETA</sequence>
<proteinExistence type="predicted"/>
<evidence type="ECO:0000313" key="2">
    <source>
        <dbReference type="Proteomes" id="UP001244136"/>
    </source>
</evidence>
<evidence type="ECO:0008006" key="3">
    <source>
        <dbReference type="Google" id="ProtNLM"/>
    </source>
</evidence>
<dbReference type="EMBL" id="CP123967">
    <property type="protein sequence ID" value="WGT47745.1"/>
    <property type="molecule type" value="Genomic_DNA"/>
</dbReference>
<accession>A0ABY8PYZ3</accession>
<protein>
    <recommendedName>
        <fullName evidence="3">SPOR domain-containing protein</fullName>
    </recommendedName>
</protein>